<sequence length="1626" mass="191968">MNNRNSFYSNHSLKLRPQQLHRLKELLFPKKINENVPLQINQNEMRIEIKLLSKELAKILESSQEIIEEELKQIVVRKSITFEEFKNFQEEFIAQLYNNPSHPLDMQVSQLNEIRKDFEEAALRAKDKNSSNEGIPIDGFSQILARKMNLDPSRIQKFLQKSAFFNQITWNEFQSMLDKESRIREELLDWFMHKESPDSLHDQNEYSLVEKNEYDLKPKERTSERIFLIEYFVEMKVDKRNYFLVIFDECTIAIYNGDNFQSALEFVIPQATLKEIDKQMQEDVKDYEKQQKEFNYKMKGQSNFNNRNLQTDNQATRLTGRDHHSNFNNSYYNIPVSQAKSTKYQHSDFMQTQDDHKVIKTNHSESSNQNYRLNSQKAQKRASSSNRNNKQIISKMYAHNNINSTVIQEDSRSNLNWSFLDKQNCTNKNTSLNESIYLTTNKKQQIKQNNKLRNATSFQITKQDRSKSMNQSIFTMNSSLIGNKYEGEKRNFQNQSSFMYDSRNDQSYMYSTNYNSLLKGEFKRTSSGIQQQHRRINQSSNNRIHDSTLSIHSTSNNPKAKIFKDSNILQGGYLQSTSNDKYKREDRREGSINKNNLFLDENLYQMEEDPDFHLIIKIYLTSDIKDEDDKKRPLSIEQFYEVYKKDPYKYQYINGQILTPKSEINSKTMSKEQEEYISKDNETKEIIRKLWKKFHQLPREFSLGYAKAVNEIIQEKNVKYINLENLKMFFKKTFQVNTSVPSSNKNQYAYLSKTPLNQKKRVNSNWRSEQGRKYLQDIKDIDSHININPWDSEYRKKPEHQMPVFLKEIQQQVDQKIVEKQIEKMKNGNKRQNYQTEYQDEVGNQEYNQEGNVSSEQTMKNRSNRLKTFSIEFLSDLSLLAMGTINRQLQMYFAYHEKNVIQMKKVFSHQFKDCIICIQFRLNVVTKRWNVALLFENNIFEVYEFSFNVREQKITPFQKYFYKHEFKIEINKMSMFSEFGFVLTSYNGEFFIFSDHLTTKNSSDEVKSLPQYYIDQENKLQENGIALSITAMACCEPYQVIIFGTSKGKIAFYEIKTREFLGINQAGDDIILNLHVYKPQNQVISICKSTHITVWDVAKRTQIQNLRGIDDRLDIGNAKITASHFTYEYNQLFVMADTLKVWEMQVNKNILFKERKMQQLYEWRKKDIEKQDNYLKLEGGKASQVQTPEKKKLLVLKKTSSIKKQFDFKNQPLYIQKDVVLIKQSIITKGVLITWDSDNEIKIMCTKKYKLKYSFMLSAPEDDKIMYLDILDDKILAMCTEKGDIYIKNLYTEDLCQKISEYEGYPLKLNMLIFLPQDCQMFLATSSLEGKVMFFNSYLKKKTSTKYITINAHNKDVITMVTNNNTTMVSAGVDNMINIYSLRSCSSIQKVDFTALASQQYIYQLCMSKEKNKEREKNLVLVILERGQVYELNCNDFTAVSTLKTSVGMQPRCELDSQNRQLIVVDDDLNLKIYEKQTIEQLLSKHLSINFSQSPTRFTPGDYHNIPALFNKNNKNYSKPFLQENEKWNNQPSLVYSLKSFPLFAKCKDPELQCIKILFDESSQQYFIFLNQIAAILISAINKDYKLRYYFYSSGELSEYQRITKNEESNQNIDSQSNSNYSMNLI</sequence>
<evidence type="ECO:0000313" key="3">
    <source>
        <dbReference type="Proteomes" id="UP000009168"/>
    </source>
</evidence>
<name>I7M9W9_TETTS</name>
<accession>I7M9W9</accession>
<proteinExistence type="predicted"/>
<feature type="compositionally biased region" description="Polar residues" evidence="1">
    <location>
        <begin position="364"/>
        <end position="387"/>
    </location>
</feature>
<dbReference type="Gene3D" id="2.130.10.10">
    <property type="entry name" value="YVTN repeat-like/Quinoprotein amine dehydrogenase"/>
    <property type="match status" value="2"/>
</dbReference>
<dbReference type="SUPFAM" id="SSF50978">
    <property type="entry name" value="WD40 repeat-like"/>
    <property type="match status" value="1"/>
</dbReference>
<dbReference type="GeneID" id="7831724"/>
<dbReference type="RefSeq" id="XP_001023212.2">
    <property type="nucleotide sequence ID" value="XM_001023212.2"/>
</dbReference>
<dbReference type="InterPro" id="IPR015943">
    <property type="entry name" value="WD40/YVTN_repeat-like_dom_sf"/>
</dbReference>
<evidence type="ECO:0000313" key="2">
    <source>
        <dbReference type="EMBL" id="EAS02967.2"/>
    </source>
</evidence>
<organism evidence="2 3">
    <name type="scientific">Tetrahymena thermophila (strain SB210)</name>
    <dbReference type="NCBI Taxonomy" id="312017"/>
    <lineage>
        <taxon>Eukaryota</taxon>
        <taxon>Sar</taxon>
        <taxon>Alveolata</taxon>
        <taxon>Ciliophora</taxon>
        <taxon>Intramacronucleata</taxon>
        <taxon>Oligohymenophorea</taxon>
        <taxon>Hymenostomatida</taxon>
        <taxon>Tetrahymenina</taxon>
        <taxon>Tetrahymenidae</taxon>
        <taxon>Tetrahymena</taxon>
    </lineage>
</organism>
<evidence type="ECO:0000256" key="1">
    <source>
        <dbReference type="SAM" id="MobiDB-lite"/>
    </source>
</evidence>
<feature type="region of interest" description="Disordered" evidence="1">
    <location>
        <begin position="363"/>
        <end position="387"/>
    </location>
</feature>
<dbReference type="InterPro" id="IPR036322">
    <property type="entry name" value="WD40_repeat_dom_sf"/>
</dbReference>
<gene>
    <name evidence="2" type="ORF">TTHERM_00494190</name>
</gene>
<dbReference type="KEGG" id="tet:TTHERM_00494190"/>
<dbReference type="InParanoid" id="I7M9W9"/>
<keyword evidence="3" id="KW-1185">Reference proteome</keyword>
<feature type="region of interest" description="Disordered" evidence="1">
    <location>
        <begin position="530"/>
        <end position="558"/>
    </location>
</feature>
<dbReference type="EMBL" id="GG662512">
    <property type="protein sequence ID" value="EAS02967.2"/>
    <property type="molecule type" value="Genomic_DNA"/>
</dbReference>
<protein>
    <submittedName>
        <fullName evidence="2">Uncharacterized protein</fullName>
    </submittedName>
</protein>
<dbReference type="Proteomes" id="UP000009168">
    <property type="component" value="Unassembled WGS sequence"/>
</dbReference>
<dbReference type="InterPro" id="IPR001680">
    <property type="entry name" value="WD40_rpt"/>
</dbReference>
<dbReference type="SMART" id="SM00320">
    <property type="entry name" value="WD40"/>
    <property type="match status" value="3"/>
</dbReference>
<reference evidence="3" key="1">
    <citation type="journal article" date="2006" name="PLoS Biol.">
        <title>Macronuclear genome sequence of the ciliate Tetrahymena thermophila, a model eukaryote.</title>
        <authorList>
            <person name="Eisen J.A."/>
            <person name="Coyne R.S."/>
            <person name="Wu M."/>
            <person name="Wu D."/>
            <person name="Thiagarajan M."/>
            <person name="Wortman J.R."/>
            <person name="Badger J.H."/>
            <person name="Ren Q."/>
            <person name="Amedeo P."/>
            <person name="Jones K.M."/>
            <person name="Tallon L.J."/>
            <person name="Delcher A.L."/>
            <person name="Salzberg S.L."/>
            <person name="Silva J.C."/>
            <person name="Haas B.J."/>
            <person name="Majoros W.H."/>
            <person name="Farzad M."/>
            <person name="Carlton J.M."/>
            <person name="Smith R.K. Jr."/>
            <person name="Garg J."/>
            <person name="Pearlman R.E."/>
            <person name="Karrer K.M."/>
            <person name="Sun L."/>
            <person name="Manning G."/>
            <person name="Elde N.C."/>
            <person name="Turkewitz A.P."/>
            <person name="Asai D.J."/>
            <person name="Wilkes D.E."/>
            <person name="Wang Y."/>
            <person name="Cai H."/>
            <person name="Collins K."/>
            <person name="Stewart B.A."/>
            <person name="Lee S.R."/>
            <person name="Wilamowska K."/>
            <person name="Weinberg Z."/>
            <person name="Ruzzo W.L."/>
            <person name="Wloga D."/>
            <person name="Gaertig J."/>
            <person name="Frankel J."/>
            <person name="Tsao C.-C."/>
            <person name="Gorovsky M.A."/>
            <person name="Keeling P.J."/>
            <person name="Waller R.F."/>
            <person name="Patron N.J."/>
            <person name="Cherry J.M."/>
            <person name="Stover N.A."/>
            <person name="Krieger C.J."/>
            <person name="del Toro C."/>
            <person name="Ryder H.F."/>
            <person name="Williamson S.C."/>
            <person name="Barbeau R.A."/>
            <person name="Hamilton E.P."/>
            <person name="Orias E."/>
        </authorList>
    </citation>
    <scope>NUCLEOTIDE SEQUENCE [LARGE SCALE GENOMIC DNA]</scope>
    <source>
        <strain evidence="3">SB210</strain>
    </source>
</reference>